<dbReference type="Proteomes" id="UP000828390">
    <property type="component" value="Unassembled WGS sequence"/>
</dbReference>
<keyword evidence="2" id="KW-1185">Reference proteome</keyword>
<accession>A0A9D4JM34</accession>
<dbReference type="AlphaFoldDB" id="A0A9D4JM34"/>
<name>A0A9D4JM34_DREPO</name>
<evidence type="ECO:0000313" key="1">
    <source>
        <dbReference type="EMBL" id="KAH3817115.1"/>
    </source>
</evidence>
<reference evidence="1" key="1">
    <citation type="journal article" date="2019" name="bioRxiv">
        <title>The Genome of the Zebra Mussel, Dreissena polymorpha: A Resource for Invasive Species Research.</title>
        <authorList>
            <person name="McCartney M.A."/>
            <person name="Auch B."/>
            <person name="Kono T."/>
            <person name="Mallez S."/>
            <person name="Zhang Y."/>
            <person name="Obille A."/>
            <person name="Becker A."/>
            <person name="Abrahante J.E."/>
            <person name="Garbe J."/>
            <person name="Badalamenti J.P."/>
            <person name="Herman A."/>
            <person name="Mangelson H."/>
            <person name="Liachko I."/>
            <person name="Sullivan S."/>
            <person name="Sone E.D."/>
            <person name="Koren S."/>
            <person name="Silverstein K.A.T."/>
            <person name="Beckman K.B."/>
            <person name="Gohl D.M."/>
        </authorList>
    </citation>
    <scope>NUCLEOTIDE SEQUENCE</scope>
    <source>
        <strain evidence="1">Duluth1</strain>
        <tissue evidence="1">Whole animal</tissue>
    </source>
</reference>
<reference evidence="1" key="2">
    <citation type="submission" date="2020-11" db="EMBL/GenBank/DDBJ databases">
        <authorList>
            <person name="McCartney M.A."/>
            <person name="Auch B."/>
            <person name="Kono T."/>
            <person name="Mallez S."/>
            <person name="Becker A."/>
            <person name="Gohl D.M."/>
            <person name="Silverstein K.A.T."/>
            <person name="Koren S."/>
            <person name="Bechman K.B."/>
            <person name="Herman A."/>
            <person name="Abrahante J.E."/>
            <person name="Garbe J."/>
        </authorList>
    </citation>
    <scope>NUCLEOTIDE SEQUENCE</scope>
    <source>
        <strain evidence="1">Duluth1</strain>
        <tissue evidence="1">Whole animal</tissue>
    </source>
</reference>
<comment type="caution">
    <text evidence="1">The sequence shown here is derived from an EMBL/GenBank/DDBJ whole genome shotgun (WGS) entry which is preliminary data.</text>
</comment>
<evidence type="ECO:0000313" key="2">
    <source>
        <dbReference type="Proteomes" id="UP000828390"/>
    </source>
</evidence>
<proteinExistence type="predicted"/>
<gene>
    <name evidence="1" type="ORF">DPMN_118644</name>
</gene>
<sequence length="50" mass="5788">MDRFQEDIFKVFERARAHSRSDSQVSAVCTKIVQGFVSYLCEAVTRLAKY</sequence>
<dbReference type="EMBL" id="JAIWYP010000005">
    <property type="protein sequence ID" value="KAH3817115.1"/>
    <property type="molecule type" value="Genomic_DNA"/>
</dbReference>
<protein>
    <submittedName>
        <fullName evidence="1">Uncharacterized protein</fullName>
    </submittedName>
</protein>
<organism evidence="1 2">
    <name type="scientific">Dreissena polymorpha</name>
    <name type="common">Zebra mussel</name>
    <name type="synonym">Mytilus polymorpha</name>
    <dbReference type="NCBI Taxonomy" id="45954"/>
    <lineage>
        <taxon>Eukaryota</taxon>
        <taxon>Metazoa</taxon>
        <taxon>Spiralia</taxon>
        <taxon>Lophotrochozoa</taxon>
        <taxon>Mollusca</taxon>
        <taxon>Bivalvia</taxon>
        <taxon>Autobranchia</taxon>
        <taxon>Heteroconchia</taxon>
        <taxon>Euheterodonta</taxon>
        <taxon>Imparidentia</taxon>
        <taxon>Neoheterodontei</taxon>
        <taxon>Myida</taxon>
        <taxon>Dreissenoidea</taxon>
        <taxon>Dreissenidae</taxon>
        <taxon>Dreissena</taxon>
    </lineage>
</organism>